<feature type="chain" id="PRO_5019473744" description="SMP domain-containing protein" evidence="1">
    <location>
        <begin position="17"/>
        <end position="87"/>
    </location>
</feature>
<dbReference type="EMBL" id="AMZH03014471">
    <property type="protein sequence ID" value="RRT47587.1"/>
    <property type="molecule type" value="Genomic_DNA"/>
</dbReference>
<feature type="signal peptide" evidence="1">
    <location>
        <begin position="1"/>
        <end position="16"/>
    </location>
</feature>
<protein>
    <recommendedName>
        <fullName evidence="4">SMP domain-containing protein</fullName>
    </recommendedName>
</protein>
<organism evidence="2 3">
    <name type="scientific">Ensete ventricosum</name>
    <name type="common">Abyssinian banana</name>
    <name type="synonym">Musa ensete</name>
    <dbReference type="NCBI Taxonomy" id="4639"/>
    <lineage>
        <taxon>Eukaryota</taxon>
        <taxon>Viridiplantae</taxon>
        <taxon>Streptophyta</taxon>
        <taxon>Embryophyta</taxon>
        <taxon>Tracheophyta</taxon>
        <taxon>Spermatophyta</taxon>
        <taxon>Magnoliopsida</taxon>
        <taxon>Liliopsida</taxon>
        <taxon>Zingiberales</taxon>
        <taxon>Musaceae</taxon>
        <taxon>Ensete</taxon>
    </lineage>
</organism>
<evidence type="ECO:0000313" key="2">
    <source>
        <dbReference type="EMBL" id="RRT47587.1"/>
    </source>
</evidence>
<keyword evidence="1" id="KW-0732">Signal</keyword>
<proteinExistence type="predicted"/>
<sequence>MVWSLALPTAVAVGGGSVGCRGDGRSSIAERESQLLGCHNVGFEVVDRGEDPVLSRDATVGYRGEEATVGVGSATAKVAKLVQQQKA</sequence>
<gene>
    <name evidence="2" type="ORF">B296_00013880</name>
</gene>
<evidence type="ECO:0000256" key="1">
    <source>
        <dbReference type="SAM" id="SignalP"/>
    </source>
</evidence>
<evidence type="ECO:0000313" key="3">
    <source>
        <dbReference type="Proteomes" id="UP000287651"/>
    </source>
</evidence>
<name>A0A426Y789_ENSVE</name>
<reference evidence="2 3" key="1">
    <citation type="journal article" date="2014" name="Agronomy (Basel)">
        <title>A Draft Genome Sequence for Ensete ventricosum, the Drought-Tolerant Tree Against Hunger.</title>
        <authorList>
            <person name="Harrison J."/>
            <person name="Moore K.A."/>
            <person name="Paszkiewicz K."/>
            <person name="Jones T."/>
            <person name="Grant M."/>
            <person name="Ambacheew D."/>
            <person name="Muzemil S."/>
            <person name="Studholme D.J."/>
        </authorList>
    </citation>
    <scope>NUCLEOTIDE SEQUENCE [LARGE SCALE GENOMIC DNA]</scope>
</reference>
<accession>A0A426Y789</accession>
<comment type="caution">
    <text evidence="2">The sequence shown here is derived from an EMBL/GenBank/DDBJ whole genome shotgun (WGS) entry which is preliminary data.</text>
</comment>
<dbReference type="Proteomes" id="UP000287651">
    <property type="component" value="Unassembled WGS sequence"/>
</dbReference>
<dbReference type="AlphaFoldDB" id="A0A426Y789"/>
<evidence type="ECO:0008006" key="4">
    <source>
        <dbReference type="Google" id="ProtNLM"/>
    </source>
</evidence>